<organism evidence="1 2">
    <name type="scientific">Entomophthora muscae</name>
    <dbReference type="NCBI Taxonomy" id="34485"/>
    <lineage>
        <taxon>Eukaryota</taxon>
        <taxon>Fungi</taxon>
        <taxon>Fungi incertae sedis</taxon>
        <taxon>Zoopagomycota</taxon>
        <taxon>Entomophthoromycotina</taxon>
        <taxon>Entomophthoromycetes</taxon>
        <taxon>Entomophthorales</taxon>
        <taxon>Entomophthoraceae</taxon>
        <taxon>Entomophthora</taxon>
    </lineage>
</organism>
<evidence type="ECO:0000313" key="1">
    <source>
        <dbReference type="EMBL" id="KAJ9058227.1"/>
    </source>
</evidence>
<evidence type="ECO:0000313" key="2">
    <source>
        <dbReference type="Proteomes" id="UP001165960"/>
    </source>
</evidence>
<gene>
    <name evidence="1" type="ORF">DSO57_1014453</name>
</gene>
<keyword evidence="2" id="KW-1185">Reference proteome</keyword>
<sequence length="108" mass="11938">MTPSVTLRPNRPQESVATTESTSTQLFSVLYITHTGLDDSIVPANGHWALLRKLFSYIVKLAPTLWWALPSGTTGCPLTSSPEHATGWIPDTYKIPAKMCQNKRVDPQ</sequence>
<protein>
    <submittedName>
        <fullName evidence="1">Uncharacterized protein</fullName>
    </submittedName>
</protein>
<comment type="caution">
    <text evidence="1">The sequence shown here is derived from an EMBL/GenBank/DDBJ whole genome shotgun (WGS) entry which is preliminary data.</text>
</comment>
<reference evidence="1" key="1">
    <citation type="submission" date="2022-04" db="EMBL/GenBank/DDBJ databases">
        <title>Genome of the entomopathogenic fungus Entomophthora muscae.</title>
        <authorList>
            <person name="Elya C."/>
            <person name="Lovett B.R."/>
            <person name="Lee E."/>
            <person name="Macias A.M."/>
            <person name="Hajek A.E."/>
            <person name="De Bivort B.L."/>
            <person name="Kasson M.T."/>
            <person name="De Fine Licht H.H."/>
            <person name="Stajich J.E."/>
        </authorList>
    </citation>
    <scope>NUCLEOTIDE SEQUENCE</scope>
    <source>
        <strain evidence="1">Berkeley</strain>
    </source>
</reference>
<dbReference type="EMBL" id="QTSX02005735">
    <property type="protein sequence ID" value="KAJ9058227.1"/>
    <property type="molecule type" value="Genomic_DNA"/>
</dbReference>
<dbReference type="Proteomes" id="UP001165960">
    <property type="component" value="Unassembled WGS sequence"/>
</dbReference>
<accession>A0ACC2S7F5</accession>
<name>A0ACC2S7F5_9FUNG</name>
<proteinExistence type="predicted"/>